<feature type="transmembrane region" description="Helical" evidence="2">
    <location>
        <begin position="93"/>
        <end position="114"/>
    </location>
</feature>
<evidence type="ECO:0000256" key="2">
    <source>
        <dbReference type="SAM" id="Phobius"/>
    </source>
</evidence>
<feature type="region of interest" description="Disordered" evidence="1">
    <location>
        <begin position="1"/>
        <end position="49"/>
    </location>
</feature>
<feature type="compositionally biased region" description="Pro residues" evidence="1">
    <location>
        <begin position="29"/>
        <end position="44"/>
    </location>
</feature>
<evidence type="ECO:0000256" key="1">
    <source>
        <dbReference type="SAM" id="MobiDB-lite"/>
    </source>
</evidence>
<gene>
    <name evidence="4" type="primary">dhrs7cb_0</name>
    <name evidence="3" type="synonym">dhrs7cb_1</name>
    <name evidence="4" type="ORF">CM83_38949</name>
    <name evidence="3" type="ORF">CM83_38951</name>
</gene>
<dbReference type="EMBL" id="GBHO01000277">
    <property type="protein sequence ID" value="JAG43327.1"/>
    <property type="molecule type" value="Transcribed_RNA"/>
</dbReference>
<dbReference type="EMBL" id="GBHO01000276">
    <property type="protein sequence ID" value="JAG43328.1"/>
    <property type="molecule type" value="Transcribed_RNA"/>
</dbReference>
<sequence length="539" mass="60833">ERVKMPVCTEESVGRLWRTGSAGSGGSSPPSPSTPISCSPPPPRLLSRSSSSTFTILDRRYLAPSPPPEENDFGLSKIIGWYPTFILKFTRNLIATLLYLIWSQFLLMGPALWLSAWLWVIWKCIQLPLALFKWCLTLIITPASELTRKKRTVVISGGSSIQTLHLARNFYCAGARVIVIELEGLFGLARFSTAVDKFYTVPPPQGDKAEEYVAALKSIMLKEKASYYIPVCSSSTAYYDALVKPHLELLGTSVFCPGLKEVCFLDDVMELLRKCDSEGMATPEYYPITSKEEVDRLYDVGILRSGRHIMFSTGSQGCRDRMKILLPNVKRDFKPPHFISLQRPWVIVRDYPGDHFITCTTVKESKVVANVTCRVEGTGGKLIPQKHEEIDIWLNNLFSKMKLLRPVSGHMSFRFVECTNSGSVVPLGCRIGVSMPYICHTSVHARLVWKPCRHFVRQASGPLVAPQGRYWMHEAVIDTIKHPSVESLTELIGTVLDKREALFTFWDPLPYCAYYHIQLPFTHVLRFVQGRQHTQIPTI</sequence>
<reference evidence="4" key="1">
    <citation type="journal article" date="2014" name="PLoS ONE">
        <title>Transcriptome-Based Identification of ABC Transporters in the Western Tarnished Plant Bug Lygus hesperus.</title>
        <authorList>
            <person name="Hull J.J."/>
            <person name="Chaney K."/>
            <person name="Geib S.M."/>
            <person name="Fabrick J.A."/>
            <person name="Brent C.S."/>
            <person name="Walsh D."/>
            <person name="Lavine L.C."/>
        </authorList>
    </citation>
    <scope>NUCLEOTIDE SEQUENCE</scope>
</reference>
<keyword evidence="2" id="KW-0472">Membrane</keyword>
<dbReference type="Gene3D" id="3.40.50.20">
    <property type="match status" value="1"/>
</dbReference>
<dbReference type="AlphaFoldDB" id="A0A0A9ZHK2"/>
<proteinExistence type="predicted"/>
<accession>A0A0A9ZHK2</accession>
<protein>
    <submittedName>
        <fullName evidence="4">Dehydrogenase/reductase SDR family member 7C-B</fullName>
    </submittedName>
</protein>
<organism evidence="4">
    <name type="scientific">Lygus hesperus</name>
    <name type="common">Western plant bug</name>
    <dbReference type="NCBI Taxonomy" id="30085"/>
    <lineage>
        <taxon>Eukaryota</taxon>
        <taxon>Metazoa</taxon>
        <taxon>Ecdysozoa</taxon>
        <taxon>Arthropoda</taxon>
        <taxon>Hexapoda</taxon>
        <taxon>Insecta</taxon>
        <taxon>Pterygota</taxon>
        <taxon>Neoptera</taxon>
        <taxon>Paraneoptera</taxon>
        <taxon>Hemiptera</taxon>
        <taxon>Heteroptera</taxon>
        <taxon>Panheteroptera</taxon>
        <taxon>Cimicomorpha</taxon>
        <taxon>Miridae</taxon>
        <taxon>Mirini</taxon>
        <taxon>Lygus</taxon>
    </lineage>
</organism>
<keyword evidence="2" id="KW-1133">Transmembrane helix</keyword>
<evidence type="ECO:0000313" key="4">
    <source>
        <dbReference type="EMBL" id="JAG43328.1"/>
    </source>
</evidence>
<keyword evidence="2" id="KW-0812">Transmembrane</keyword>
<reference evidence="4" key="2">
    <citation type="submission" date="2014-07" db="EMBL/GenBank/DDBJ databases">
        <authorList>
            <person name="Hull J."/>
        </authorList>
    </citation>
    <scope>NUCLEOTIDE SEQUENCE</scope>
</reference>
<feature type="non-terminal residue" evidence="4">
    <location>
        <position position="1"/>
    </location>
</feature>
<evidence type="ECO:0000313" key="3">
    <source>
        <dbReference type="EMBL" id="JAG43327.1"/>
    </source>
</evidence>
<name>A0A0A9ZHK2_LYGHE</name>